<organism evidence="2 3">
    <name type="scientific">Streblomastix strix</name>
    <dbReference type="NCBI Taxonomy" id="222440"/>
    <lineage>
        <taxon>Eukaryota</taxon>
        <taxon>Metamonada</taxon>
        <taxon>Preaxostyla</taxon>
        <taxon>Oxymonadida</taxon>
        <taxon>Streblomastigidae</taxon>
        <taxon>Streblomastix</taxon>
    </lineage>
</organism>
<feature type="compositionally biased region" description="Basic and acidic residues" evidence="1">
    <location>
        <begin position="498"/>
        <end position="515"/>
    </location>
</feature>
<comment type="caution">
    <text evidence="2">The sequence shown here is derived from an EMBL/GenBank/DDBJ whole genome shotgun (WGS) entry which is preliminary data.</text>
</comment>
<sequence>MSPDGQRKARREFLANTAMNRDDDKTKERTLERLAEKEGILRLFAQSDDHIPRQAFIDDDGFTRNNYCGVANEFNKSDYADRDFMTSPVSPGASLLPAIKLEIKKKNPIQTENDFKGPSRLSTTYNTYHNEKILERAPHIRPANEYDQGIDLDIGPQEPSGFTHSVVELYEHRAVPKEMVAVEPSKEFVQHLKKLPHVAERRNKKTNPLVDDSAYYEKHPTQEKNFSSKPPTINKISYQNPPQFDGTEAVPRSVFIDESGYGVNYPPTLGRSLGSGAIEYDNGLGHEVEGVTPQSVKVVREKSPMEYEYLRLGPKLQSVYQVSYIDHHSPHRPGAITKPSQTARKLDDYDREREMMKLTPASTREFTSTINEGRVVPQGGKGVNIFGGDTRQLTVSERENIVGTLRDRHSGLGEGRSVTNEFKEETGFTHNVLPVHSKIRWKPEPQYLSPEQQEKALVSKKLEYEGDVPTTIYKSDYVSPDDQKRQRREFLASTAIGREQDRSKDETSKRLASKEGILRMYSLPDSHIPANVFMSKSGFTRSSEFQGFLQQNQ</sequence>
<protein>
    <submittedName>
        <fullName evidence="2">Uncharacterized protein</fullName>
    </submittedName>
</protein>
<feature type="compositionally biased region" description="Basic and acidic residues" evidence="1">
    <location>
        <begin position="1"/>
        <end position="13"/>
    </location>
</feature>
<feature type="region of interest" description="Disordered" evidence="1">
    <location>
        <begin position="496"/>
        <end position="515"/>
    </location>
</feature>
<dbReference type="EMBL" id="SNRW01013021">
    <property type="protein sequence ID" value="KAA6373110.1"/>
    <property type="molecule type" value="Genomic_DNA"/>
</dbReference>
<name>A0A5J4USJ5_9EUKA</name>
<reference evidence="2 3" key="1">
    <citation type="submission" date="2019-03" db="EMBL/GenBank/DDBJ databases">
        <title>Single cell metagenomics reveals metabolic interactions within the superorganism composed of flagellate Streblomastix strix and complex community of Bacteroidetes bacteria on its surface.</title>
        <authorList>
            <person name="Treitli S.C."/>
            <person name="Kolisko M."/>
            <person name="Husnik F."/>
            <person name="Keeling P."/>
            <person name="Hampl V."/>
        </authorList>
    </citation>
    <scope>NUCLEOTIDE SEQUENCE [LARGE SCALE GENOMIC DNA]</scope>
    <source>
        <strain evidence="2">ST1C</strain>
    </source>
</reference>
<evidence type="ECO:0000313" key="3">
    <source>
        <dbReference type="Proteomes" id="UP000324800"/>
    </source>
</evidence>
<evidence type="ECO:0000313" key="2">
    <source>
        <dbReference type="EMBL" id="KAA6373110.1"/>
    </source>
</evidence>
<gene>
    <name evidence="2" type="ORF">EZS28_031363</name>
</gene>
<dbReference type="AlphaFoldDB" id="A0A5J4USJ5"/>
<proteinExistence type="predicted"/>
<feature type="region of interest" description="Disordered" evidence="1">
    <location>
        <begin position="1"/>
        <end position="27"/>
    </location>
</feature>
<evidence type="ECO:0000256" key="1">
    <source>
        <dbReference type="SAM" id="MobiDB-lite"/>
    </source>
</evidence>
<dbReference type="Proteomes" id="UP000324800">
    <property type="component" value="Unassembled WGS sequence"/>
</dbReference>
<dbReference type="OrthoDB" id="10554081at2759"/>
<accession>A0A5J4USJ5</accession>